<dbReference type="InterPro" id="IPR013740">
    <property type="entry name" value="Redoxin"/>
</dbReference>
<evidence type="ECO:0000256" key="4">
    <source>
        <dbReference type="ARBA" id="ARBA00023284"/>
    </source>
</evidence>
<dbReference type="PROSITE" id="PS51257">
    <property type="entry name" value="PROKAR_LIPOPROTEIN"/>
    <property type="match status" value="1"/>
</dbReference>
<dbReference type="GO" id="GO:0017004">
    <property type="term" value="P:cytochrome complex assembly"/>
    <property type="evidence" value="ECO:0007669"/>
    <property type="project" value="UniProtKB-KW"/>
</dbReference>
<dbReference type="PANTHER" id="PTHR42852:SF6">
    <property type="entry name" value="THIOL:DISULFIDE INTERCHANGE PROTEIN DSBE"/>
    <property type="match status" value="1"/>
</dbReference>
<dbReference type="GO" id="GO:0016491">
    <property type="term" value="F:oxidoreductase activity"/>
    <property type="evidence" value="ECO:0007669"/>
    <property type="project" value="InterPro"/>
</dbReference>
<dbReference type="InterPro" id="IPR050553">
    <property type="entry name" value="Thioredoxin_ResA/DsbE_sf"/>
</dbReference>
<dbReference type="SUPFAM" id="SSF52833">
    <property type="entry name" value="Thioredoxin-like"/>
    <property type="match status" value="1"/>
</dbReference>
<dbReference type="Gene3D" id="3.40.30.10">
    <property type="entry name" value="Glutaredoxin"/>
    <property type="match status" value="1"/>
</dbReference>
<evidence type="ECO:0000256" key="3">
    <source>
        <dbReference type="ARBA" id="ARBA00023157"/>
    </source>
</evidence>
<name>A0A4V2FSU7_9BACT</name>
<feature type="domain" description="Redoxin" evidence="5">
    <location>
        <begin position="45"/>
        <end position="147"/>
    </location>
</feature>
<dbReference type="Pfam" id="PF08534">
    <property type="entry name" value="Redoxin"/>
    <property type="match status" value="1"/>
</dbReference>
<dbReference type="Proteomes" id="UP000293562">
    <property type="component" value="Unassembled WGS sequence"/>
</dbReference>
<reference evidence="6 7" key="1">
    <citation type="submission" date="2019-02" db="EMBL/GenBank/DDBJ databases">
        <title>Genomic Encyclopedia of Type Strains, Phase IV (KMG-IV): sequencing the most valuable type-strain genomes for metagenomic binning, comparative biology and taxonomic classification.</title>
        <authorList>
            <person name="Goeker M."/>
        </authorList>
    </citation>
    <scope>NUCLEOTIDE SEQUENCE [LARGE SCALE GENOMIC DNA]</scope>
    <source>
        <strain evidence="6 7">DSM 28825</strain>
    </source>
</reference>
<sequence length="170" mass="19907">MKNKFLFFSILISLLSCTSNKKYELASDIYILDKEKPIESFQELTNKLQGKAIYIDRWATWCSPCVEEFKHNEALHNFLHENKIEIVYLNSDTDLEEEKWFDFIIDHKLTGNHLRLDSLLKADLIDKGIFIPMIPQYMVVSEKGEVITNKAFRPSSGKKLYEQLDSLLIK</sequence>
<protein>
    <submittedName>
        <fullName evidence="6">Thioredoxin-like protein</fullName>
    </submittedName>
</protein>
<proteinExistence type="predicted"/>
<comment type="subcellular location">
    <subcellularLocation>
        <location evidence="1">Cell envelope</location>
    </subcellularLocation>
</comment>
<dbReference type="GO" id="GO:0030313">
    <property type="term" value="C:cell envelope"/>
    <property type="evidence" value="ECO:0007669"/>
    <property type="project" value="UniProtKB-SubCell"/>
</dbReference>
<keyword evidence="3" id="KW-1015">Disulfide bond</keyword>
<dbReference type="PANTHER" id="PTHR42852">
    <property type="entry name" value="THIOL:DISULFIDE INTERCHANGE PROTEIN DSBE"/>
    <property type="match status" value="1"/>
</dbReference>
<keyword evidence="7" id="KW-1185">Reference proteome</keyword>
<dbReference type="RefSeq" id="WP_130305618.1">
    <property type="nucleotide sequence ID" value="NZ_SHKN01000001.1"/>
</dbReference>
<evidence type="ECO:0000256" key="2">
    <source>
        <dbReference type="ARBA" id="ARBA00022748"/>
    </source>
</evidence>
<keyword evidence="4" id="KW-0676">Redox-active center</keyword>
<accession>A0A4V2FSU7</accession>
<dbReference type="AlphaFoldDB" id="A0A4V2FSU7"/>
<evidence type="ECO:0000259" key="5">
    <source>
        <dbReference type="Pfam" id="PF08534"/>
    </source>
</evidence>
<gene>
    <name evidence="6" type="ORF">EV201_0299</name>
</gene>
<dbReference type="EMBL" id="SHKN01000001">
    <property type="protein sequence ID" value="RZT95675.1"/>
    <property type="molecule type" value="Genomic_DNA"/>
</dbReference>
<comment type="caution">
    <text evidence="6">The sequence shown here is derived from an EMBL/GenBank/DDBJ whole genome shotgun (WGS) entry which is preliminary data.</text>
</comment>
<evidence type="ECO:0000256" key="1">
    <source>
        <dbReference type="ARBA" id="ARBA00004196"/>
    </source>
</evidence>
<dbReference type="InterPro" id="IPR036249">
    <property type="entry name" value="Thioredoxin-like_sf"/>
</dbReference>
<dbReference type="OrthoDB" id="736810at2"/>
<evidence type="ECO:0000313" key="7">
    <source>
        <dbReference type="Proteomes" id="UP000293562"/>
    </source>
</evidence>
<organism evidence="6 7">
    <name type="scientific">Ancylomarina subtilis</name>
    <dbReference type="NCBI Taxonomy" id="1639035"/>
    <lineage>
        <taxon>Bacteria</taxon>
        <taxon>Pseudomonadati</taxon>
        <taxon>Bacteroidota</taxon>
        <taxon>Bacteroidia</taxon>
        <taxon>Marinilabiliales</taxon>
        <taxon>Marinifilaceae</taxon>
        <taxon>Ancylomarina</taxon>
    </lineage>
</organism>
<evidence type="ECO:0000313" key="6">
    <source>
        <dbReference type="EMBL" id="RZT95675.1"/>
    </source>
</evidence>
<keyword evidence="2" id="KW-0201">Cytochrome c-type biogenesis</keyword>